<gene>
    <name evidence="1" type="ORF">F7R26_023650</name>
</gene>
<proteinExistence type="predicted"/>
<accession>A0A643FY53</accession>
<protein>
    <recommendedName>
        <fullName evidence="3">Arginine/ornithine antiporter ArcD</fullName>
    </recommendedName>
</protein>
<dbReference type="Proteomes" id="UP000397656">
    <property type="component" value="Chromosome 2"/>
</dbReference>
<evidence type="ECO:0008006" key="3">
    <source>
        <dbReference type="Google" id="ProtNLM"/>
    </source>
</evidence>
<evidence type="ECO:0000313" key="2">
    <source>
        <dbReference type="Proteomes" id="UP000397656"/>
    </source>
</evidence>
<evidence type="ECO:0000313" key="1">
    <source>
        <dbReference type="EMBL" id="QOT80445.1"/>
    </source>
</evidence>
<name>A0A643FY53_9BURK</name>
<dbReference type="RefSeq" id="WP_150984951.1">
    <property type="nucleotide sequence ID" value="NZ_CP062804.1"/>
</dbReference>
<organism evidence="1 2">
    <name type="scientific">Cupriavidus basilensis</name>
    <dbReference type="NCBI Taxonomy" id="68895"/>
    <lineage>
        <taxon>Bacteria</taxon>
        <taxon>Pseudomonadati</taxon>
        <taxon>Pseudomonadota</taxon>
        <taxon>Betaproteobacteria</taxon>
        <taxon>Burkholderiales</taxon>
        <taxon>Burkholderiaceae</taxon>
        <taxon>Cupriavidus</taxon>
    </lineage>
</organism>
<sequence>MFATTGVPLGTQFATQWSALWPLWWPWLAIAALGLFHGINPAMGWLFAVALGLHRGRRKVVLLALLPIALGHAIAVALVLAATLTLGSLLDPQWLARAGGAVLIGWAAWHALRGHRQRPRVGMQAGMAGLALWSFLMAGTHGAGLMLVPVLLPLCRAAGAPAAGGPLMPALLALGLHTLAMLLAIGTVALLVYDRIGVGFLRTGWINLDRVWAVALVGCGAALLLMA</sequence>
<reference evidence="1 2" key="1">
    <citation type="submission" date="2020-10" db="EMBL/GenBank/DDBJ databases">
        <title>Complete genome sequence of Cupriavidus basilensis CCUG 49340T.</title>
        <authorList>
            <person name="Salva-Serra F."/>
            <person name="Donoso R.A."/>
            <person name="Cho K.H."/>
            <person name="Yoo J.A."/>
            <person name="Lee K."/>
            <person name="Yoon S.-H."/>
            <person name="Perez-Pantoja D."/>
            <person name="Moore E.R.B."/>
        </authorList>
    </citation>
    <scope>NUCLEOTIDE SEQUENCE [LARGE SCALE GENOMIC DNA]</scope>
    <source>
        <strain evidence="2">CCUG 49340</strain>
    </source>
</reference>
<dbReference type="EMBL" id="CP062804">
    <property type="protein sequence ID" value="QOT80445.1"/>
    <property type="molecule type" value="Genomic_DNA"/>
</dbReference>
<dbReference type="GeneID" id="98403933"/>
<dbReference type="AlphaFoldDB" id="A0A643FY53"/>